<evidence type="ECO:0000313" key="13">
    <source>
        <dbReference type="EMBL" id="PWN89638.1"/>
    </source>
</evidence>
<dbReference type="GO" id="GO:0098552">
    <property type="term" value="C:side of membrane"/>
    <property type="evidence" value="ECO:0007669"/>
    <property type="project" value="UniProtKB-KW"/>
</dbReference>
<dbReference type="SMART" id="SM00768">
    <property type="entry name" value="X8"/>
    <property type="match status" value="1"/>
</dbReference>
<dbReference type="GO" id="GO:0071970">
    <property type="term" value="P:fungal-type cell wall (1-&gt;3)-beta-D-glucan biosynthetic process"/>
    <property type="evidence" value="ECO:0007669"/>
    <property type="project" value="TreeGrafter"/>
</dbReference>
<comment type="subcellular location">
    <subcellularLocation>
        <location evidence="1">Cell envelope</location>
    </subcellularLocation>
    <subcellularLocation>
        <location evidence="10">Cell membrane</location>
        <topology evidence="10">Lipid-anchor</topology>
        <topology evidence="10">GPI-anchor</topology>
    </subcellularLocation>
    <subcellularLocation>
        <location evidence="2">Membrane</location>
        <topology evidence="2">Lipid-anchor</topology>
        <topology evidence="2">GPI-anchor</topology>
    </subcellularLocation>
</comment>
<feature type="compositionally biased region" description="Gly residues" evidence="11">
    <location>
        <begin position="516"/>
        <end position="528"/>
    </location>
</feature>
<dbReference type="InterPro" id="IPR004886">
    <property type="entry name" value="Glucanosyltransferase"/>
</dbReference>
<dbReference type="InterPro" id="IPR012946">
    <property type="entry name" value="X8"/>
</dbReference>
<comment type="function">
    <text evidence="10">Splits internally a 1,3-beta-glucan molecule and transfers the newly generated reducing end (the donor) to the non-reducing end of another 1,3-beta-glucan molecule (the acceptor) forming a 1,3-beta linkage, resulting in the elongation of 1,3-beta-glucan chains in the cell wall.</text>
</comment>
<keyword evidence="9 10" id="KW-0449">Lipoprotein</keyword>
<evidence type="ECO:0000256" key="9">
    <source>
        <dbReference type="ARBA" id="ARBA00023288"/>
    </source>
</evidence>
<feature type="domain" description="X8" evidence="12">
    <location>
        <begin position="399"/>
        <end position="501"/>
    </location>
</feature>
<comment type="similarity">
    <text evidence="3 10">Belongs to the glycosyl hydrolase 72 family.</text>
</comment>
<evidence type="ECO:0000256" key="5">
    <source>
        <dbReference type="ARBA" id="ARBA00022729"/>
    </source>
</evidence>
<dbReference type="OrthoDB" id="421038at2759"/>
<accession>A0A316YLV1</accession>
<dbReference type="AlphaFoldDB" id="A0A316YLV1"/>
<dbReference type="GO" id="GO:0005886">
    <property type="term" value="C:plasma membrane"/>
    <property type="evidence" value="ECO:0007669"/>
    <property type="project" value="UniProtKB-SubCell"/>
</dbReference>
<gene>
    <name evidence="13" type="ORF">FA10DRAFT_150206</name>
</gene>
<reference evidence="13 14" key="1">
    <citation type="journal article" date="2018" name="Mol. Biol. Evol.">
        <title>Broad Genomic Sampling Reveals a Smut Pathogenic Ancestry of the Fungal Clade Ustilaginomycotina.</title>
        <authorList>
            <person name="Kijpornyongpan T."/>
            <person name="Mondo S.J."/>
            <person name="Barry K."/>
            <person name="Sandor L."/>
            <person name="Lee J."/>
            <person name="Lipzen A."/>
            <person name="Pangilinan J."/>
            <person name="LaButti K."/>
            <person name="Hainaut M."/>
            <person name="Henrissat B."/>
            <person name="Grigoriev I.V."/>
            <person name="Spatafora J.W."/>
            <person name="Aime M.C."/>
        </authorList>
    </citation>
    <scope>NUCLEOTIDE SEQUENCE [LARGE SCALE GENOMIC DNA]</scope>
    <source>
        <strain evidence="13 14">MCA 4198</strain>
    </source>
</reference>
<feature type="signal peptide" evidence="10">
    <location>
        <begin position="1"/>
        <end position="21"/>
    </location>
</feature>
<dbReference type="InParanoid" id="A0A316YLV1"/>
<dbReference type="PANTHER" id="PTHR31468:SF2">
    <property type="entry name" value="1,3-BETA-GLUCANOSYLTRANSFERASE GAS1"/>
    <property type="match status" value="1"/>
</dbReference>
<dbReference type="GO" id="GO:0031505">
    <property type="term" value="P:fungal-type cell wall organization"/>
    <property type="evidence" value="ECO:0007669"/>
    <property type="project" value="TreeGrafter"/>
</dbReference>
<keyword evidence="8" id="KW-0325">Glycoprotein</keyword>
<evidence type="ECO:0000256" key="6">
    <source>
        <dbReference type="ARBA" id="ARBA00023136"/>
    </source>
</evidence>
<dbReference type="InterPro" id="IPR017853">
    <property type="entry name" value="GH"/>
</dbReference>
<evidence type="ECO:0000256" key="8">
    <source>
        <dbReference type="ARBA" id="ARBA00023180"/>
    </source>
</evidence>
<dbReference type="EMBL" id="KZ819637">
    <property type="protein sequence ID" value="PWN89638.1"/>
    <property type="molecule type" value="Genomic_DNA"/>
</dbReference>
<feature type="chain" id="PRO_5016191279" description="1,3-beta-glucanosyltransferase" evidence="10">
    <location>
        <begin position="22"/>
        <end position="564"/>
    </location>
</feature>
<evidence type="ECO:0000256" key="4">
    <source>
        <dbReference type="ARBA" id="ARBA00022622"/>
    </source>
</evidence>
<evidence type="ECO:0000256" key="2">
    <source>
        <dbReference type="ARBA" id="ARBA00004589"/>
    </source>
</evidence>
<dbReference type="EC" id="2.4.1.-" evidence="10"/>
<keyword evidence="5 10" id="KW-0732">Signal</keyword>
<dbReference type="SUPFAM" id="SSF51445">
    <property type="entry name" value="(Trans)glycosidases"/>
    <property type="match status" value="1"/>
</dbReference>
<dbReference type="PANTHER" id="PTHR31468">
    <property type="entry name" value="1,3-BETA-GLUCANOSYLTRANSFERASE GAS1"/>
    <property type="match status" value="1"/>
</dbReference>
<evidence type="ECO:0000256" key="7">
    <source>
        <dbReference type="ARBA" id="ARBA00023157"/>
    </source>
</evidence>
<evidence type="ECO:0000313" key="14">
    <source>
        <dbReference type="Proteomes" id="UP000245768"/>
    </source>
</evidence>
<dbReference type="Proteomes" id="UP000245768">
    <property type="component" value="Unassembled WGS sequence"/>
</dbReference>
<dbReference type="RefSeq" id="XP_025376836.1">
    <property type="nucleotide sequence ID" value="XM_025518093.1"/>
</dbReference>
<dbReference type="Pfam" id="PF03198">
    <property type="entry name" value="Glyco_hydro_72"/>
    <property type="match status" value="1"/>
</dbReference>
<keyword evidence="6 10" id="KW-0472">Membrane</keyword>
<keyword evidence="4 10" id="KW-0336">GPI-anchor</keyword>
<protein>
    <recommendedName>
        <fullName evidence="10">1,3-beta-glucanosyltransferase</fullName>
        <ecNumber evidence="10">2.4.1.-</ecNumber>
    </recommendedName>
</protein>
<organism evidence="13 14">
    <name type="scientific">Acaromyces ingoldii</name>
    <dbReference type="NCBI Taxonomy" id="215250"/>
    <lineage>
        <taxon>Eukaryota</taxon>
        <taxon>Fungi</taxon>
        <taxon>Dikarya</taxon>
        <taxon>Basidiomycota</taxon>
        <taxon>Ustilaginomycotina</taxon>
        <taxon>Exobasidiomycetes</taxon>
        <taxon>Exobasidiales</taxon>
        <taxon>Cryptobasidiaceae</taxon>
        <taxon>Acaromyces</taxon>
    </lineage>
</organism>
<keyword evidence="7" id="KW-1015">Disulfide bond</keyword>
<dbReference type="FunCoup" id="A0A316YLV1">
    <property type="interactions" value="78"/>
</dbReference>
<dbReference type="Gene3D" id="1.20.58.1040">
    <property type="match status" value="1"/>
</dbReference>
<evidence type="ECO:0000256" key="11">
    <source>
        <dbReference type="SAM" id="MobiDB-lite"/>
    </source>
</evidence>
<proteinExistence type="inferred from homology"/>
<name>A0A316YLV1_9BASI</name>
<evidence type="ECO:0000259" key="12">
    <source>
        <dbReference type="SMART" id="SM00768"/>
    </source>
</evidence>
<keyword evidence="14" id="KW-1185">Reference proteome</keyword>
<dbReference type="GeneID" id="37040009"/>
<sequence>MRSALFLALVVVALAASASLAAVEKITRNGKFLVKPDGTRFYIKGLAYQESLPTAEQTPESLGQGGYPEPTNYVDPLAQPDACSRDVKLMQDLGINTIRVYSVNSSLNHDGCMKTFDDAGIYVVIDLGLPGQGSINRAAPTWDAGLLRQYLLTAEAFWNYPNTLALGVANEVVTQNNNTDALPFVRAAARDVKAFLRANGKSDLLLTYSAADAPSGPTGRRTLLAEYLACGSADERVDILGINSYSWIGQSSFQAAGYQTLVDDFASLPIPVYFSEFGGVPGNDPDARPWTEVGSIYSPPLSNVLSGGVAFTYFPKDPSSEGKDYSLTTMDGNNITPRPSFQALKTQLGAANPPTSLANNTGGSSTIDCPAQSDAFLASTTLPPTPDDALCACGLANVFSCVANQRAQSSPDIIGTLLDYTCSALGELGQNCSGVEASGTTGTYGTWSSCNAAQRLDWAMSQFYDANNRQAEACSFSGNATSNTNITTVQAARSGQEQCLRDNPVGVRTPTLNAGTGNGSTGRGGEAGGSTNAQGDNSAAHHSFQLVALLALTVCSTVLIALVL</sequence>
<dbReference type="Pfam" id="PF07983">
    <property type="entry name" value="X8"/>
    <property type="match status" value="1"/>
</dbReference>
<dbReference type="Gene3D" id="3.20.20.80">
    <property type="entry name" value="Glycosidases"/>
    <property type="match status" value="1"/>
</dbReference>
<keyword evidence="10" id="KW-0808">Transferase</keyword>
<dbReference type="STRING" id="215250.A0A316YLV1"/>
<evidence type="ECO:0000256" key="3">
    <source>
        <dbReference type="ARBA" id="ARBA00007528"/>
    </source>
</evidence>
<evidence type="ECO:0000256" key="10">
    <source>
        <dbReference type="RuleBase" id="RU361209"/>
    </source>
</evidence>
<feature type="region of interest" description="Disordered" evidence="11">
    <location>
        <begin position="502"/>
        <end position="536"/>
    </location>
</feature>
<evidence type="ECO:0000256" key="1">
    <source>
        <dbReference type="ARBA" id="ARBA00004196"/>
    </source>
</evidence>
<dbReference type="GO" id="GO:0042124">
    <property type="term" value="F:1,3-beta-glucanosyltransferase activity"/>
    <property type="evidence" value="ECO:0007669"/>
    <property type="project" value="TreeGrafter"/>
</dbReference>